<dbReference type="Pfam" id="PF03692">
    <property type="entry name" value="CxxCxxCC"/>
    <property type="match status" value="1"/>
</dbReference>
<dbReference type="PANTHER" id="PTHR37421">
    <property type="entry name" value="UPF0260 PROTEIN YCGN"/>
    <property type="match status" value="1"/>
</dbReference>
<comment type="similarity">
    <text evidence="1">Belongs to the UPF0260 family.</text>
</comment>
<gene>
    <name evidence="2" type="ORF">RSPPHO_03042</name>
</gene>
<dbReference type="STRING" id="1150469.RSPPHO_03042"/>
<dbReference type="HAMAP" id="MF_00676">
    <property type="entry name" value="UPF0260"/>
    <property type="match status" value="1"/>
</dbReference>
<name>H6SQE9_PARPM</name>
<proteinExistence type="inferred from homology"/>
<reference evidence="2 3" key="1">
    <citation type="submission" date="2012-02" db="EMBL/GenBank/DDBJ databases">
        <title>Shotgun genome sequence of Phaeospirillum photometricum DSM 122.</title>
        <authorList>
            <person name="Duquesne K."/>
            <person name="Sturgis J."/>
        </authorList>
    </citation>
    <scope>NUCLEOTIDE SEQUENCE [LARGE SCALE GENOMIC DNA]</scope>
    <source>
        <strain evidence="3">DSM122</strain>
    </source>
</reference>
<dbReference type="KEGG" id="rpm:RSPPHO_03042"/>
<dbReference type="AlphaFoldDB" id="H6SQE9"/>
<sequence length="182" mass="20486">MGAAGARTFCPMCANLLSKRISRRRAASFPPLPLARTATPRFWEVKRLTEMTETEWESLCDGCGKCCLHKLQEEDTGHIHYTNVACELLDLASCQCADYVKRWDTVPDCVKLTPRLLHRLAWMPETCAYRLLARGEPLPPWHPLETGDPESVHRAGMSARGRAVSELDAGPLEDHIVEWSDL</sequence>
<dbReference type="HOGENOM" id="CLU_109769_1_0_5"/>
<evidence type="ECO:0000313" key="3">
    <source>
        <dbReference type="Proteomes" id="UP000033220"/>
    </source>
</evidence>
<dbReference type="PATRIC" id="fig|1150469.3.peg.3431"/>
<dbReference type="PANTHER" id="PTHR37421:SF1">
    <property type="entry name" value="UPF0260 PROTEIN YCGN"/>
    <property type="match status" value="1"/>
</dbReference>
<dbReference type="NCBIfam" id="NF003501">
    <property type="entry name" value="PRK05170.1-5"/>
    <property type="match status" value="1"/>
</dbReference>
<dbReference type="EMBL" id="HE663493">
    <property type="protein sequence ID" value="CCG09668.1"/>
    <property type="molecule type" value="Genomic_DNA"/>
</dbReference>
<accession>H6SQE9</accession>
<organism evidence="2 3">
    <name type="scientific">Pararhodospirillum photometricum DSM 122</name>
    <dbReference type="NCBI Taxonomy" id="1150469"/>
    <lineage>
        <taxon>Bacteria</taxon>
        <taxon>Pseudomonadati</taxon>
        <taxon>Pseudomonadota</taxon>
        <taxon>Alphaproteobacteria</taxon>
        <taxon>Rhodospirillales</taxon>
        <taxon>Rhodospirillaceae</taxon>
        <taxon>Pararhodospirillum</taxon>
    </lineage>
</organism>
<evidence type="ECO:0000256" key="1">
    <source>
        <dbReference type="HAMAP-Rule" id="MF_00676"/>
    </source>
</evidence>
<dbReference type="InterPro" id="IPR008228">
    <property type="entry name" value="UCP006173"/>
</dbReference>
<dbReference type="eggNOG" id="COG2983">
    <property type="taxonomic scope" value="Bacteria"/>
</dbReference>
<dbReference type="NCBIfam" id="NF003507">
    <property type="entry name" value="PRK05170.2-5"/>
    <property type="match status" value="1"/>
</dbReference>
<evidence type="ECO:0000313" key="2">
    <source>
        <dbReference type="EMBL" id="CCG09668.1"/>
    </source>
</evidence>
<keyword evidence="3" id="KW-1185">Reference proteome</keyword>
<dbReference type="InterPro" id="IPR005358">
    <property type="entry name" value="Puta_zinc/iron-chelating_dom"/>
</dbReference>
<dbReference type="Proteomes" id="UP000033220">
    <property type="component" value="Chromosome DSM 122"/>
</dbReference>
<protein>
    <recommendedName>
        <fullName evidence="1">UPF0260 protein RSPPHO_03042</fullName>
    </recommendedName>
</protein>